<comment type="caution">
    <text evidence="5">The sequence shown here is derived from an EMBL/GenBank/DDBJ whole genome shotgun (WGS) entry which is preliminary data.</text>
</comment>
<organism evidence="5 6">
    <name type="scientific">Salsuginibacillus halophilus</name>
    <dbReference type="NCBI Taxonomy" id="517424"/>
    <lineage>
        <taxon>Bacteria</taxon>
        <taxon>Bacillati</taxon>
        <taxon>Bacillota</taxon>
        <taxon>Bacilli</taxon>
        <taxon>Bacillales</taxon>
        <taxon>Bacillaceae</taxon>
        <taxon>Salsuginibacillus</taxon>
    </lineage>
</organism>
<feature type="transmembrane region" description="Helical" evidence="4">
    <location>
        <begin position="37"/>
        <end position="59"/>
    </location>
</feature>
<keyword evidence="4" id="KW-1133">Transmembrane helix</keyword>
<dbReference type="PANTHER" id="PTHR34703">
    <property type="entry name" value="ANTIPORTER SUBUNIT MNHG2-RELATED"/>
    <property type="match status" value="1"/>
</dbReference>
<dbReference type="Proteomes" id="UP000242310">
    <property type="component" value="Unassembled WGS sequence"/>
</dbReference>
<dbReference type="AlphaFoldDB" id="A0A2P8HFS4"/>
<protein>
    <submittedName>
        <fullName evidence="5">Multisubunit sodium/proton antiporter MrpG subunit</fullName>
    </submittedName>
</protein>
<reference evidence="5 6" key="1">
    <citation type="submission" date="2018-03" db="EMBL/GenBank/DDBJ databases">
        <title>Genomic Encyclopedia of Type Strains, Phase III (KMG-III): the genomes of soil and plant-associated and newly described type strains.</title>
        <authorList>
            <person name="Whitman W."/>
        </authorList>
    </citation>
    <scope>NUCLEOTIDE SEQUENCE [LARGE SCALE GENOMIC DNA]</scope>
    <source>
        <strain evidence="5 6">CGMCC 1.07653</strain>
    </source>
</reference>
<accession>A0A2P8HFS4</accession>
<feature type="transmembrane region" description="Helical" evidence="4">
    <location>
        <begin position="65"/>
        <end position="85"/>
    </location>
</feature>
<dbReference type="EMBL" id="PYAV01000007">
    <property type="protein sequence ID" value="PSL45066.1"/>
    <property type="molecule type" value="Genomic_DNA"/>
</dbReference>
<dbReference type="GO" id="GO:0016020">
    <property type="term" value="C:membrane"/>
    <property type="evidence" value="ECO:0007669"/>
    <property type="project" value="UniProtKB-SubCell"/>
</dbReference>
<evidence type="ECO:0000313" key="5">
    <source>
        <dbReference type="EMBL" id="PSL45066.1"/>
    </source>
</evidence>
<dbReference type="PANTHER" id="PTHR34703:SF1">
    <property type="entry name" value="ANTIPORTER SUBUNIT MNHG2-RELATED"/>
    <property type="match status" value="1"/>
</dbReference>
<sequence length="126" mass="13981">MIEILISIFVLIGGFFSLLGSIGILRLKDVYGRIHAATKSATLGVVATITGTFLYFLIIDGEFSGNILLTILFVFMTAPVAAHIISRSAHRTGIKLWEQSTVDELVDTYPEKERQLHQQAEKTERS</sequence>
<name>A0A2P8HFS4_9BACI</name>
<dbReference type="RefSeq" id="WP_106588718.1">
    <property type="nucleotide sequence ID" value="NZ_PYAV01000007.1"/>
</dbReference>
<keyword evidence="4" id="KW-0812">Transmembrane</keyword>
<keyword evidence="3" id="KW-0050">Antiport</keyword>
<dbReference type="NCBIfam" id="TIGR01300">
    <property type="entry name" value="CPA3_mnhG_phaG"/>
    <property type="match status" value="1"/>
</dbReference>
<dbReference type="GO" id="GO:0015385">
    <property type="term" value="F:sodium:proton antiporter activity"/>
    <property type="evidence" value="ECO:0007669"/>
    <property type="project" value="TreeGrafter"/>
</dbReference>
<keyword evidence="3" id="KW-0813">Transport</keyword>
<evidence type="ECO:0000256" key="3">
    <source>
        <dbReference type="ARBA" id="ARBA00022449"/>
    </source>
</evidence>
<feature type="transmembrane region" description="Helical" evidence="4">
    <location>
        <begin position="6"/>
        <end position="25"/>
    </location>
</feature>
<dbReference type="InterPro" id="IPR005133">
    <property type="entry name" value="PhaG_MnhG_YufB"/>
</dbReference>
<evidence type="ECO:0000256" key="2">
    <source>
        <dbReference type="ARBA" id="ARBA00008404"/>
    </source>
</evidence>
<dbReference type="OrthoDB" id="9806575at2"/>
<dbReference type="NCBIfam" id="NF009314">
    <property type="entry name" value="PRK12674.1-2"/>
    <property type="match status" value="1"/>
</dbReference>
<evidence type="ECO:0000256" key="4">
    <source>
        <dbReference type="SAM" id="Phobius"/>
    </source>
</evidence>
<dbReference type="Pfam" id="PF03334">
    <property type="entry name" value="PhaG_MnhG_YufB"/>
    <property type="match status" value="1"/>
</dbReference>
<evidence type="ECO:0000313" key="6">
    <source>
        <dbReference type="Proteomes" id="UP000242310"/>
    </source>
</evidence>
<evidence type="ECO:0000256" key="1">
    <source>
        <dbReference type="ARBA" id="ARBA00004141"/>
    </source>
</evidence>
<gene>
    <name evidence="5" type="ORF">B0H94_10771</name>
</gene>
<keyword evidence="6" id="KW-1185">Reference proteome</keyword>
<comment type="similarity">
    <text evidence="2">Belongs to the CPA3 antiporters (TC 2.A.63) subunit G family.</text>
</comment>
<proteinExistence type="inferred from homology"/>
<keyword evidence="4" id="KW-0472">Membrane</keyword>
<comment type="subcellular location">
    <subcellularLocation>
        <location evidence="1">Membrane</location>
        <topology evidence="1">Multi-pass membrane protein</topology>
    </subcellularLocation>
</comment>